<gene>
    <name evidence="2" type="ORF">M441DRAFT_444749</name>
</gene>
<evidence type="ECO:0000313" key="3">
    <source>
        <dbReference type="Proteomes" id="UP000240493"/>
    </source>
</evidence>
<dbReference type="AlphaFoldDB" id="A0A2T3ZN05"/>
<evidence type="ECO:0000313" key="2">
    <source>
        <dbReference type="EMBL" id="PTB46184.1"/>
    </source>
</evidence>
<dbReference type="Proteomes" id="UP000240493">
    <property type="component" value="Unassembled WGS sequence"/>
</dbReference>
<reference evidence="2 3" key="1">
    <citation type="submission" date="2016-07" db="EMBL/GenBank/DDBJ databases">
        <title>Multiple horizontal gene transfer events from other fungi enriched the ability of initially mycotrophic Trichoderma (Ascomycota) to feed on dead plant biomass.</title>
        <authorList>
            <consortium name="DOE Joint Genome Institute"/>
            <person name="Aerts A."/>
            <person name="Atanasova L."/>
            <person name="Chenthamara K."/>
            <person name="Zhang J."/>
            <person name="Grujic M."/>
            <person name="Henrissat B."/>
            <person name="Kuo A."/>
            <person name="Salamov A."/>
            <person name="Lipzen A."/>
            <person name="Labutti K."/>
            <person name="Barry K."/>
            <person name="Miao Y."/>
            <person name="Rahimi M.J."/>
            <person name="Shen Q."/>
            <person name="Grigoriev I.V."/>
            <person name="Kubicek C.P."/>
            <person name="Druzhinina I.S."/>
        </authorList>
    </citation>
    <scope>NUCLEOTIDE SEQUENCE [LARGE SCALE GENOMIC DNA]</scope>
    <source>
        <strain evidence="2 3">CBS 433.97</strain>
    </source>
</reference>
<feature type="compositionally biased region" description="Polar residues" evidence="1">
    <location>
        <begin position="28"/>
        <end position="52"/>
    </location>
</feature>
<organism evidence="2 3">
    <name type="scientific">Trichoderma asperellum (strain ATCC 204424 / CBS 433.97 / NBRC 101777)</name>
    <dbReference type="NCBI Taxonomy" id="1042311"/>
    <lineage>
        <taxon>Eukaryota</taxon>
        <taxon>Fungi</taxon>
        <taxon>Dikarya</taxon>
        <taxon>Ascomycota</taxon>
        <taxon>Pezizomycotina</taxon>
        <taxon>Sordariomycetes</taxon>
        <taxon>Hypocreomycetidae</taxon>
        <taxon>Hypocreales</taxon>
        <taxon>Hypocreaceae</taxon>
        <taxon>Trichoderma</taxon>
    </lineage>
</organism>
<feature type="compositionally biased region" description="Basic residues" evidence="1">
    <location>
        <begin position="13"/>
        <end position="27"/>
    </location>
</feature>
<sequence>MLDSIKDAFHRGANRLFHRSDKRRPHHSTNLTQPSSKLRNPPQETSTLGTGTNADEQHTALISPLINYPHQPSGTLDAQPSSAIKNQAPFSDGKKTSASPQCSRNVVHDSKVGDAAYTPSSESHHRKPSLGKSDIKDEEAKAQSRDKPTNGRITVGPDTNNDGTGYHGHHGDYMDRSVDHRPVVTQQEVKPHIHTVYEPKRTRSIHLHEHRTLIQPIVDPAASTIRSV</sequence>
<accession>A0A2T3ZN05</accession>
<dbReference type="OrthoDB" id="5106716at2759"/>
<keyword evidence="3" id="KW-1185">Reference proteome</keyword>
<dbReference type="EMBL" id="KZ679256">
    <property type="protein sequence ID" value="PTB46184.1"/>
    <property type="molecule type" value="Genomic_DNA"/>
</dbReference>
<name>A0A2T3ZN05_TRIA4</name>
<feature type="compositionally biased region" description="Polar residues" evidence="1">
    <location>
        <begin position="70"/>
        <end position="89"/>
    </location>
</feature>
<proteinExistence type="predicted"/>
<feature type="compositionally biased region" description="Basic and acidic residues" evidence="1">
    <location>
        <begin position="133"/>
        <end position="149"/>
    </location>
</feature>
<feature type="region of interest" description="Disordered" evidence="1">
    <location>
        <begin position="66"/>
        <end position="166"/>
    </location>
</feature>
<evidence type="ECO:0000256" key="1">
    <source>
        <dbReference type="SAM" id="MobiDB-lite"/>
    </source>
</evidence>
<feature type="region of interest" description="Disordered" evidence="1">
    <location>
        <begin position="13"/>
        <end position="52"/>
    </location>
</feature>
<protein>
    <submittedName>
        <fullName evidence="2">Uncharacterized protein</fullName>
    </submittedName>
</protein>